<feature type="compositionally biased region" description="Acidic residues" evidence="5">
    <location>
        <begin position="204"/>
        <end position="241"/>
    </location>
</feature>
<dbReference type="InterPro" id="IPR029004">
    <property type="entry name" value="Ribosomal_eL28/Mak16"/>
</dbReference>
<evidence type="ECO:0000256" key="3">
    <source>
        <dbReference type="ARBA" id="ARBA00023242"/>
    </source>
</evidence>
<dbReference type="PANTHER" id="PTHR23405">
    <property type="entry name" value="MAINTENANCE OF KILLER 16 MAK16 PROTEIN-RELATED"/>
    <property type="match status" value="1"/>
</dbReference>
<dbReference type="GO" id="GO:0030687">
    <property type="term" value="C:preribosome, large subunit precursor"/>
    <property type="evidence" value="ECO:0007669"/>
    <property type="project" value="TreeGrafter"/>
</dbReference>
<evidence type="ECO:0000313" key="7">
    <source>
        <dbReference type="EMBL" id="CAB9528340.1"/>
    </source>
</evidence>
<comment type="caution">
    <text evidence="7">The sequence shown here is derived from an EMBL/GenBank/DDBJ whole genome shotgun (WGS) entry which is preliminary data.</text>
</comment>
<feature type="compositionally biased region" description="Basic and acidic residues" evidence="5">
    <location>
        <begin position="280"/>
        <end position="292"/>
    </location>
</feature>
<evidence type="ECO:0000259" key="6">
    <source>
        <dbReference type="Pfam" id="PF01778"/>
    </source>
</evidence>
<evidence type="ECO:0000313" key="8">
    <source>
        <dbReference type="Proteomes" id="UP001153069"/>
    </source>
</evidence>
<dbReference type="GO" id="GO:0005730">
    <property type="term" value="C:nucleolus"/>
    <property type="evidence" value="ECO:0007669"/>
    <property type="project" value="UniProtKB-UniRule"/>
</dbReference>
<keyword evidence="8" id="KW-1185">Reference proteome</keyword>
<dbReference type="Proteomes" id="UP001153069">
    <property type="component" value="Unassembled WGS sequence"/>
</dbReference>
<keyword evidence="3 4" id="KW-0539">Nucleus</keyword>
<dbReference type="PIRSF" id="PIRSF003352">
    <property type="entry name" value="MAK16"/>
    <property type="match status" value="1"/>
</dbReference>
<evidence type="ECO:0000256" key="1">
    <source>
        <dbReference type="ARBA" id="ARBA00004123"/>
    </source>
</evidence>
<dbReference type="GO" id="GO:0000460">
    <property type="term" value="P:maturation of 5.8S rRNA"/>
    <property type="evidence" value="ECO:0007669"/>
    <property type="project" value="TreeGrafter"/>
</dbReference>
<gene>
    <name evidence="7" type="ORF">SEMRO_2202_G318880.1</name>
</gene>
<dbReference type="InterPro" id="IPR006958">
    <property type="entry name" value="Mak16"/>
</dbReference>
<feature type="compositionally biased region" description="Basic residues" evidence="5">
    <location>
        <begin position="293"/>
        <end position="308"/>
    </location>
</feature>
<comment type="subcellular location">
    <subcellularLocation>
        <location evidence="1">Nucleus</location>
    </subcellularLocation>
</comment>
<dbReference type="Pfam" id="PF01778">
    <property type="entry name" value="Ribosomal_L28e"/>
    <property type="match status" value="1"/>
</dbReference>
<evidence type="ECO:0000256" key="4">
    <source>
        <dbReference type="PIRNR" id="PIRNR003352"/>
    </source>
</evidence>
<reference evidence="7" key="1">
    <citation type="submission" date="2020-06" db="EMBL/GenBank/DDBJ databases">
        <authorList>
            <consortium name="Plant Systems Biology data submission"/>
        </authorList>
    </citation>
    <scope>NUCLEOTIDE SEQUENCE</scope>
    <source>
        <strain evidence="7">D6</strain>
    </source>
</reference>
<evidence type="ECO:0000256" key="2">
    <source>
        <dbReference type="ARBA" id="ARBA00005514"/>
    </source>
</evidence>
<sequence length="333" mass="38801">MQHDEMIWQVINHQFCSFKTTIGKAKSDKTHFCQHPYSVTGLCNRTSCPLANSKYATIREEKGRVHLYIKTVERAHSPKNLWEKILLSRNYSKATAQLDEHLAYFPKVLIHRNKQRLTKIHQYLIRMRKIKLKEIAGRKAKMVGIHRKIEQREERRERKALVAAKLERNIQKELVDRLAKGTYGDIYNFPEAPYQKALQQQQEKEEEEETDEETDEEEEGMVEYVEDLESDEEEEQEDIEDVQYMGNGKWGSEEEDDDDDGSNEDDSSSDSDESADSEDDRPSKKSRGNDPKSKKKKPSKPAARKKSGTRIEIEYEEEREDEAMPAAAATVDW</sequence>
<name>A0A9N8HXF8_9STRA</name>
<feature type="compositionally biased region" description="Acidic residues" evidence="5">
    <location>
        <begin position="314"/>
        <end position="323"/>
    </location>
</feature>
<evidence type="ECO:0000256" key="5">
    <source>
        <dbReference type="SAM" id="MobiDB-lite"/>
    </source>
</evidence>
<dbReference type="EMBL" id="CAICTM010002200">
    <property type="protein sequence ID" value="CAB9528340.1"/>
    <property type="molecule type" value="Genomic_DNA"/>
</dbReference>
<feature type="compositionally biased region" description="Low complexity" evidence="5">
    <location>
        <begin position="324"/>
        <end position="333"/>
    </location>
</feature>
<comment type="similarity">
    <text evidence="2 4">Belongs to the MAK16 family.</text>
</comment>
<feature type="domain" description="Ribosomal eL28/Mak16" evidence="6">
    <location>
        <begin position="6"/>
        <end position="123"/>
    </location>
</feature>
<dbReference type="Gene3D" id="3.30.390.110">
    <property type="match status" value="1"/>
</dbReference>
<dbReference type="GO" id="GO:0000470">
    <property type="term" value="P:maturation of LSU-rRNA"/>
    <property type="evidence" value="ECO:0007669"/>
    <property type="project" value="TreeGrafter"/>
</dbReference>
<dbReference type="PANTHER" id="PTHR23405:SF4">
    <property type="entry name" value="PROTEIN MAK16 HOMOLOG"/>
    <property type="match status" value="1"/>
</dbReference>
<feature type="region of interest" description="Disordered" evidence="5">
    <location>
        <begin position="196"/>
        <end position="333"/>
    </location>
</feature>
<dbReference type="AlphaFoldDB" id="A0A9N8HXF8"/>
<dbReference type="Pfam" id="PF04874">
    <property type="entry name" value="Mak16"/>
    <property type="match status" value="1"/>
</dbReference>
<protein>
    <recommendedName>
        <fullName evidence="4">Protein MAK16 homolog</fullName>
    </recommendedName>
</protein>
<proteinExistence type="inferred from homology"/>
<dbReference type="FunFam" id="3.30.390.110:FF:000001">
    <property type="entry name" value="Protein MAK16 homolog"/>
    <property type="match status" value="1"/>
</dbReference>
<feature type="compositionally biased region" description="Acidic residues" evidence="5">
    <location>
        <begin position="253"/>
        <end position="279"/>
    </location>
</feature>
<dbReference type="OrthoDB" id="10251342at2759"/>
<accession>A0A9N8HXF8</accession>
<organism evidence="7 8">
    <name type="scientific">Seminavis robusta</name>
    <dbReference type="NCBI Taxonomy" id="568900"/>
    <lineage>
        <taxon>Eukaryota</taxon>
        <taxon>Sar</taxon>
        <taxon>Stramenopiles</taxon>
        <taxon>Ochrophyta</taxon>
        <taxon>Bacillariophyta</taxon>
        <taxon>Bacillariophyceae</taxon>
        <taxon>Bacillariophycidae</taxon>
        <taxon>Naviculales</taxon>
        <taxon>Naviculaceae</taxon>
        <taxon>Seminavis</taxon>
    </lineage>
</organism>